<evidence type="ECO:0000256" key="5">
    <source>
        <dbReference type="ARBA" id="ARBA00022679"/>
    </source>
</evidence>
<dbReference type="PANTHER" id="PTHR31528:SF1">
    <property type="entry name" value="4-AMINO-5-HYDROXYMETHYL-2-METHYLPYRIMIDINE PHOSPHATE SYNTHASE THI11-RELATED"/>
    <property type="match status" value="1"/>
</dbReference>
<comment type="function">
    <text evidence="1 11">Responsible for the formation of the pyrimidine heterocycle in the thiamine biosynthesis pathway. Catalyzes the formation of hydroxymethylpyrimidine phosphate (HMP-P) from histidine and pyridoxal phosphate (PLP). The protein uses PLP and the active site histidine to form HMP-P, generating an inactive enzyme. The enzyme can only undergo a single turnover, which suggests it is a suicide enzyme.</text>
</comment>
<dbReference type="Pfam" id="PF09084">
    <property type="entry name" value="NMT1"/>
    <property type="match status" value="1"/>
</dbReference>
<evidence type="ECO:0000256" key="9">
    <source>
        <dbReference type="ARBA" id="ARBA00023004"/>
    </source>
</evidence>
<dbReference type="GO" id="GO:0009229">
    <property type="term" value="P:thiamine diphosphate biosynthetic process"/>
    <property type="evidence" value="ECO:0007669"/>
    <property type="project" value="UniProtKB-UniRule"/>
</dbReference>
<dbReference type="AlphaFoldDB" id="A0A4U0VH34"/>
<comment type="cofactor">
    <cofactor evidence="11">
        <name>Fe cation</name>
        <dbReference type="ChEBI" id="CHEBI:24875"/>
    </cofactor>
</comment>
<evidence type="ECO:0000313" key="14">
    <source>
        <dbReference type="Proteomes" id="UP000310066"/>
    </source>
</evidence>
<dbReference type="OrthoDB" id="434407at2759"/>
<comment type="similarity">
    <text evidence="3 11">Belongs to the NMT1/THI5 family.</text>
</comment>
<reference evidence="13 14" key="1">
    <citation type="submission" date="2017-03" db="EMBL/GenBank/DDBJ databases">
        <title>Genomes of endolithic fungi from Antarctica.</title>
        <authorList>
            <person name="Coleine C."/>
            <person name="Masonjones S."/>
            <person name="Stajich J.E."/>
        </authorList>
    </citation>
    <scope>NUCLEOTIDE SEQUENCE [LARGE SCALE GENOMIC DNA]</scope>
    <source>
        <strain evidence="13 14">CCFEE 5311</strain>
    </source>
</reference>
<gene>
    <name evidence="13" type="ORF">B0A54_00513</name>
</gene>
<dbReference type="GO" id="GO:0016740">
    <property type="term" value="F:transferase activity"/>
    <property type="evidence" value="ECO:0007669"/>
    <property type="project" value="UniProtKB-KW"/>
</dbReference>
<dbReference type="GO" id="GO:0046872">
    <property type="term" value="F:metal ion binding"/>
    <property type="evidence" value="ECO:0007669"/>
    <property type="project" value="UniProtKB-KW"/>
</dbReference>
<dbReference type="PANTHER" id="PTHR31528">
    <property type="entry name" value="4-AMINO-5-HYDROXYMETHYL-2-METHYLPYRIMIDINE PHOSPHATE SYNTHASE THI11-RELATED"/>
    <property type="match status" value="1"/>
</dbReference>
<feature type="domain" description="SsuA/THI5-like" evidence="12">
    <location>
        <begin position="17"/>
        <end position="229"/>
    </location>
</feature>
<keyword evidence="8 11" id="KW-0784">Thiamine biosynthesis</keyword>
<protein>
    <recommendedName>
        <fullName evidence="11">4-amino-5-hydroxymethyl-2-methylpyrimidine phosphate synthase</fullName>
        <shortName evidence="11">HMP-P synthase</shortName>
        <shortName evidence="11">Hydroxymethylpyrimidine phosphate synthase</shortName>
    </recommendedName>
</protein>
<evidence type="ECO:0000256" key="1">
    <source>
        <dbReference type="ARBA" id="ARBA00003469"/>
    </source>
</evidence>
<proteinExistence type="inferred from homology"/>
<evidence type="ECO:0000256" key="8">
    <source>
        <dbReference type="ARBA" id="ARBA00022977"/>
    </source>
</evidence>
<evidence type="ECO:0000256" key="7">
    <source>
        <dbReference type="ARBA" id="ARBA00022898"/>
    </source>
</evidence>
<dbReference type="GO" id="GO:0009228">
    <property type="term" value="P:thiamine biosynthetic process"/>
    <property type="evidence" value="ECO:0007669"/>
    <property type="project" value="UniProtKB-UniRule"/>
</dbReference>
<comment type="caution">
    <text evidence="13">The sequence shown here is derived from an EMBL/GenBank/DDBJ whole genome shotgun (WGS) entry which is preliminary data.</text>
</comment>
<dbReference type="InterPro" id="IPR015168">
    <property type="entry name" value="SsuA/THI5"/>
</dbReference>
<dbReference type="UniPathway" id="UPA00060"/>
<dbReference type="EMBL" id="NAJP01000003">
    <property type="protein sequence ID" value="TKA48378.1"/>
    <property type="molecule type" value="Genomic_DNA"/>
</dbReference>
<evidence type="ECO:0000259" key="12">
    <source>
        <dbReference type="Pfam" id="PF09084"/>
    </source>
</evidence>
<evidence type="ECO:0000256" key="10">
    <source>
        <dbReference type="ARBA" id="ARBA00048179"/>
    </source>
</evidence>
<comment type="catalytic activity">
    <reaction evidence="10">
        <text>N(6)-(pyridoxal phosphate)-L-lysyl-[4-amino-5-hydroxymethyl-2-methylpyrimidine phosphate synthase] + L-histidyl-[4-amino-5-hydroxymethyl-2-methylpyrimidine phosphate synthase] + 2 Fe(3+) + 4 H2O = L-lysyl-[4-amino-5-hydroxymethyl-2-methylpyrimidine phosphate synthase] + (2S)-2-amino-5-hydroxy-4-oxopentanoyl-[4-amino-5-hydroxymethyl-2-methylpyrimidine phosphate synthase] + 4-amino-2-methyl-5-(phosphooxymethyl)pyrimidine + 3-oxopropanoate + 2 Fe(2+) + 2 H(+)</text>
        <dbReference type="Rhea" id="RHEA:65756"/>
        <dbReference type="Rhea" id="RHEA-COMP:16892"/>
        <dbReference type="Rhea" id="RHEA-COMP:16893"/>
        <dbReference type="Rhea" id="RHEA-COMP:16894"/>
        <dbReference type="Rhea" id="RHEA-COMP:16895"/>
        <dbReference type="ChEBI" id="CHEBI:15377"/>
        <dbReference type="ChEBI" id="CHEBI:15378"/>
        <dbReference type="ChEBI" id="CHEBI:29033"/>
        <dbReference type="ChEBI" id="CHEBI:29034"/>
        <dbReference type="ChEBI" id="CHEBI:29969"/>
        <dbReference type="ChEBI" id="CHEBI:29979"/>
        <dbReference type="ChEBI" id="CHEBI:33190"/>
        <dbReference type="ChEBI" id="CHEBI:58354"/>
        <dbReference type="ChEBI" id="CHEBI:143915"/>
        <dbReference type="ChEBI" id="CHEBI:157692"/>
    </reaction>
    <physiologicalReaction direction="left-to-right" evidence="10">
        <dbReference type="Rhea" id="RHEA:65757"/>
    </physiologicalReaction>
</comment>
<dbReference type="Proteomes" id="UP000310066">
    <property type="component" value="Unassembled WGS sequence"/>
</dbReference>
<dbReference type="Gene3D" id="3.40.190.10">
    <property type="entry name" value="Periplasmic binding protein-like II"/>
    <property type="match status" value="2"/>
</dbReference>
<sequence>MAAPRTNVKVALDWTPNTIHSGLFLAKEIGIYEKHSLDVEFLSPGPDYDKTPARRLQDGEVDLAICPSESCIAYQQAGKMQLRAIYAILQRDASAIVSSKLSRISELGNGKVYGSYNARYEDDIVKATIKADGGNADGVKLERQQGKLSLFASLKESKVDATWIFLPWEGVEAALDGITLNAFRTQDYGIPYGYSPVIAYNASSSKLSEDVLSKFVAATTEGYQQAMDDVNLAVRTLAKYCDPPRSDEFLRRSQQAINESYSDGSTLGRMSTQRWKTWVDWLHEQGLLGGERVGVERLFKNP</sequence>
<keyword evidence="6" id="KW-0479">Metal-binding</keyword>
<comment type="pathway">
    <text evidence="2 11">Cofactor biosynthesis; thiamine diphosphate biosynthesis.</text>
</comment>
<evidence type="ECO:0000313" key="13">
    <source>
        <dbReference type="EMBL" id="TKA48378.1"/>
    </source>
</evidence>
<evidence type="ECO:0000256" key="3">
    <source>
        <dbReference type="ARBA" id="ARBA00009406"/>
    </source>
</evidence>
<keyword evidence="9 11" id="KW-0408">Iron</keyword>
<dbReference type="SUPFAM" id="SSF53850">
    <property type="entry name" value="Periplasmic binding protein-like II"/>
    <property type="match status" value="1"/>
</dbReference>
<accession>A0A4U0VH34</accession>
<evidence type="ECO:0000256" key="4">
    <source>
        <dbReference type="ARBA" id="ARBA00011738"/>
    </source>
</evidence>
<evidence type="ECO:0000256" key="6">
    <source>
        <dbReference type="ARBA" id="ARBA00022723"/>
    </source>
</evidence>
<comment type="subunit">
    <text evidence="4 11">Homodimer.</text>
</comment>
<evidence type="ECO:0000256" key="2">
    <source>
        <dbReference type="ARBA" id="ARBA00004948"/>
    </source>
</evidence>
<keyword evidence="5" id="KW-0808">Transferase</keyword>
<name>A0A4U0VH34_9PEZI</name>
<evidence type="ECO:0000256" key="11">
    <source>
        <dbReference type="RuleBase" id="RU367015"/>
    </source>
</evidence>
<keyword evidence="7 11" id="KW-0663">Pyridoxal phosphate</keyword>
<organism evidence="13 14">
    <name type="scientific">Friedmanniomyces endolithicus</name>
    <dbReference type="NCBI Taxonomy" id="329885"/>
    <lineage>
        <taxon>Eukaryota</taxon>
        <taxon>Fungi</taxon>
        <taxon>Dikarya</taxon>
        <taxon>Ascomycota</taxon>
        <taxon>Pezizomycotina</taxon>
        <taxon>Dothideomycetes</taxon>
        <taxon>Dothideomycetidae</taxon>
        <taxon>Mycosphaerellales</taxon>
        <taxon>Teratosphaeriaceae</taxon>
        <taxon>Friedmanniomyces</taxon>
    </lineage>
</organism>
<dbReference type="InterPro" id="IPR027939">
    <property type="entry name" value="NMT1/THI5"/>
</dbReference>